<dbReference type="EMBL" id="CP018889">
    <property type="protein sequence ID" value="AUI67766.1"/>
    <property type="molecule type" value="Genomic_DNA"/>
</dbReference>
<evidence type="ECO:0000313" key="2">
    <source>
        <dbReference type="EMBL" id="AUI67766.1"/>
    </source>
</evidence>
<name>A0A2N9YBC2_9GAMM</name>
<protein>
    <submittedName>
        <fullName evidence="2">Uncharacterized protein</fullName>
    </submittedName>
</protein>
<organism evidence="2 3">
    <name type="scientific">Beggiatoa leptomitoformis</name>
    <dbReference type="NCBI Taxonomy" id="288004"/>
    <lineage>
        <taxon>Bacteria</taxon>
        <taxon>Pseudomonadati</taxon>
        <taxon>Pseudomonadota</taxon>
        <taxon>Gammaproteobacteria</taxon>
        <taxon>Thiotrichales</taxon>
        <taxon>Thiotrichaceae</taxon>
        <taxon>Beggiatoa</taxon>
    </lineage>
</organism>
<keyword evidence="3" id="KW-1185">Reference proteome</keyword>
<proteinExistence type="predicted"/>
<gene>
    <name evidence="2" type="ORF">BLE401_03000</name>
</gene>
<dbReference type="KEGG" id="blep:AL038_03040"/>
<reference evidence="3" key="1">
    <citation type="submission" date="2016-12" db="EMBL/GenBank/DDBJ databases">
        <title>Complete Genome Sequence of Beggiatoa leptomitiformis D-401.</title>
        <authorList>
            <person name="Fomenkov A."/>
            <person name="Vincze T."/>
            <person name="Grabovich M."/>
            <person name="Anton B.P."/>
            <person name="Dubinina G."/>
            <person name="Orlova M."/>
            <person name="Belousova E."/>
            <person name="Roberts R.J."/>
        </authorList>
    </citation>
    <scope>NUCLEOTIDE SEQUENCE [LARGE SCALE GENOMIC DNA]</scope>
    <source>
        <strain evidence="3">D-401</strain>
    </source>
</reference>
<evidence type="ECO:0000313" key="3">
    <source>
        <dbReference type="Proteomes" id="UP000234271"/>
    </source>
</evidence>
<dbReference type="Proteomes" id="UP000234271">
    <property type="component" value="Chromosome"/>
</dbReference>
<sequence>MQHHRRHPLLVTVTTLVAGFSISTGWADTPTGFVSPQHEIQLQNMTPAVKNFTIQTRGSVLVESQLNAVQQMVRDIIRHSKINVVRVPVSGESAVVSGSKVYENLEILIEMTRPESDGMPYKVDITLQEAGTTDKPQAFDYDNNNPMPFKEAIKAYLVKNLNLTPLDSSGMPEPMMPTPEPVAPSTKAPVMPSMPATPPPTVVYTDTPAGTVSGKNEVQLQNASPSVKTINIKIQGSVLVQDQLNTISEMVRNTIQSSKLRVERSAVSEQAEVMAGAKVYENLEVIIAAERPESEGKPYKVGITLQEAGTTGTAELFDYYPEKSAEFNSSLDAFLMKNLDLRPR</sequence>
<dbReference type="RefSeq" id="WP_062148837.1">
    <property type="nucleotide sequence ID" value="NZ_CP012373.2"/>
</dbReference>
<dbReference type="AlphaFoldDB" id="A0A2N9YBC2"/>
<accession>A0A2N9YBC2</accession>
<evidence type="ECO:0000256" key="1">
    <source>
        <dbReference type="SAM" id="MobiDB-lite"/>
    </source>
</evidence>
<feature type="region of interest" description="Disordered" evidence="1">
    <location>
        <begin position="168"/>
        <end position="190"/>
    </location>
</feature>
<dbReference type="OrthoDB" id="5625013at2"/>